<evidence type="ECO:0000313" key="2">
    <source>
        <dbReference type="EMBL" id="KAL1632278.1"/>
    </source>
</evidence>
<organism evidence="2 3">
    <name type="scientific">Neofusicoccum ribis</name>
    <dbReference type="NCBI Taxonomy" id="45134"/>
    <lineage>
        <taxon>Eukaryota</taxon>
        <taxon>Fungi</taxon>
        <taxon>Dikarya</taxon>
        <taxon>Ascomycota</taxon>
        <taxon>Pezizomycotina</taxon>
        <taxon>Dothideomycetes</taxon>
        <taxon>Dothideomycetes incertae sedis</taxon>
        <taxon>Botryosphaeriales</taxon>
        <taxon>Botryosphaeriaceae</taxon>
        <taxon>Neofusicoccum</taxon>
    </lineage>
</organism>
<reference evidence="2 3" key="1">
    <citation type="submission" date="2024-02" db="EMBL/GenBank/DDBJ databases">
        <title>De novo assembly and annotation of 12 fungi associated with fruit tree decline syndrome in Ontario, Canada.</title>
        <authorList>
            <person name="Sulman M."/>
            <person name="Ellouze W."/>
            <person name="Ilyukhin E."/>
        </authorList>
    </citation>
    <scope>NUCLEOTIDE SEQUENCE [LARGE SCALE GENOMIC DNA]</scope>
    <source>
        <strain evidence="2 3">M1-105</strain>
    </source>
</reference>
<protein>
    <recommendedName>
        <fullName evidence="1">AB hydrolase-1 domain-containing protein</fullName>
    </recommendedName>
</protein>
<dbReference type="Pfam" id="PF12697">
    <property type="entry name" value="Abhydrolase_6"/>
    <property type="match status" value="1"/>
</dbReference>
<gene>
    <name evidence="2" type="ORF">SLS56_003858</name>
</gene>
<accession>A0ABR3SY65</accession>
<dbReference type="Proteomes" id="UP001521116">
    <property type="component" value="Unassembled WGS sequence"/>
</dbReference>
<name>A0ABR3SY65_9PEZI</name>
<keyword evidence="3" id="KW-1185">Reference proteome</keyword>
<proteinExistence type="predicted"/>
<evidence type="ECO:0000259" key="1">
    <source>
        <dbReference type="Pfam" id="PF12697"/>
    </source>
</evidence>
<dbReference type="InterPro" id="IPR029058">
    <property type="entry name" value="AB_hydrolase_fold"/>
</dbReference>
<dbReference type="Gene3D" id="3.40.50.1820">
    <property type="entry name" value="alpha/beta hydrolase"/>
    <property type="match status" value="1"/>
</dbReference>
<dbReference type="SUPFAM" id="SSF53474">
    <property type="entry name" value="alpha/beta-Hydrolases"/>
    <property type="match status" value="1"/>
</dbReference>
<dbReference type="InterPro" id="IPR000073">
    <property type="entry name" value="AB_hydrolase_1"/>
</dbReference>
<evidence type="ECO:0000313" key="3">
    <source>
        <dbReference type="Proteomes" id="UP001521116"/>
    </source>
</evidence>
<feature type="domain" description="AB hydrolase-1" evidence="1">
    <location>
        <begin position="36"/>
        <end position="312"/>
    </location>
</feature>
<sequence length="325" mass="35430">MMQSRALALCTKPGACLRYSTAPATPEHGPFSTTLLVCLNGLLLPRSSWDAAVQSLVSARARGQRPVPHLLTYDRFGQGDSDLDPTDDPTTLYGHDARAVVTDLHQFLIQVCESDLQTSLQRVALLFVCNSIGCPIARLYAQEHPGRVAAYVFLDSMMANTDFVSLFPDPDADGFDETSLPAGISIGQLRAAREGYKAMFHPTVPNREHLDRRNLTDLLPDSSSPRLPPGPEGGDPYLIVVGHDPVEFAEQGETGSLHVPKALTNAYIDTAWRAYNEGLTQLAGIGAHVKGPVIAKKCGHFIQRDDPEYVAEELGELLDRMIRDA</sequence>
<comment type="caution">
    <text evidence="2">The sequence shown here is derived from an EMBL/GenBank/DDBJ whole genome shotgun (WGS) entry which is preliminary data.</text>
</comment>
<dbReference type="EMBL" id="JAJVDC020000032">
    <property type="protein sequence ID" value="KAL1632278.1"/>
    <property type="molecule type" value="Genomic_DNA"/>
</dbReference>